<dbReference type="GO" id="GO:0020037">
    <property type="term" value="F:heme binding"/>
    <property type="evidence" value="ECO:0007669"/>
    <property type="project" value="InterPro"/>
</dbReference>
<evidence type="ECO:0000256" key="11">
    <source>
        <dbReference type="ARBA" id="ARBA00023033"/>
    </source>
</evidence>
<evidence type="ECO:0000256" key="12">
    <source>
        <dbReference type="ARBA" id="ARBA00023136"/>
    </source>
</evidence>
<evidence type="ECO:0000256" key="4">
    <source>
        <dbReference type="ARBA" id="ARBA00010617"/>
    </source>
</evidence>
<dbReference type="OrthoDB" id="1470350at2759"/>
<dbReference type="InterPro" id="IPR001128">
    <property type="entry name" value="Cyt_P450"/>
</dbReference>
<comment type="subcellular location">
    <subcellularLocation>
        <location evidence="2">Membrane</location>
    </subcellularLocation>
</comment>
<comment type="caution">
    <text evidence="15">The sequence shown here is derived from an EMBL/GenBank/DDBJ whole genome shotgun (WGS) entry which is preliminary data.</text>
</comment>
<organism evidence="15 16">
    <name type="scientific">Tricholomella constricta</name>
    <dbReference type="NCBI Taxonomy" id="117010"/>
    <lineage>
        <taxon>Eukaryota</taxon>
        <taxon>Fungi</taxon>
        <taxon>Dikarya</taxon>
        <taxon>Basidiomycota</taxon>
        <taxon>Agaricomycotina</taxon>
        <taxon>Agaricomycetes</taxon>
        <taxon>Agaricomycetidae</taxon>
        <taxon>Agaricales</taxon>
        <taxon>Tricholomatineae</taxon>
        <taxon>Lyophyllaceae</taxon>
        <taxon>Tricholomella</taxon>
    </lineage>
</organism>
<dbReference type="InterPro" id="IPR017972">
    <property type="entry name" value="Cyt_P450_CS"/>
</dbReference>
<dbReference type="PROSITE" id="PS00086">
    <property type="entry name" value="CYTOCHROME_P450"/>
    <property type="match status" value="1"/>
</dbReference>
<keyword evidence="12" id="KW-0472">Membrane</keyword>
<keyword evidence="5 13" id="KW-0349">Heme</keyword>
<keyword evidence="6" id="KW-0812">Transmembrane</keyword>
<keyword evidence="11 14" id="KW-0503">Monooxygenase</keyword>
<evidence type="ECO:0000313" key="15">
    <source>
        <dbReference type="EMBL" id="KAF5383857.1"/>
    </source>
</evidence>
<comment type="similarity">
    <text evidence="4 14">Belongs to the cytochrome P450 family.</text>
</comment>
<dbReference type="Gene3D" id="1.10.630.10">
    <property type="entry name" value="Cytochrome P450"/>
    <property type="match status" value="1"/>
</dbReference>
<dbReference type="PRINTS" id="PR00385">
    <property type="entry name" value="P450"/>
</dbReference>
<dbReference type="EMBL" id="JAACJP010000006">
    <property type="protein sequence ID" value="KAF5383857.1"/>
    <property type="molecule type" value="Genomic_DNA"/>
</dbReference>
<accession>A0A8H5M7R2</accession>
<dbReference type="GO" id="GO:0004497">
    <property type="term" value="F:monooxygenase activity"/>
    <property type="evidence" value="ECO:0007669"/>
    <property type="project" value="UniProtKB-KW"/>
</dbReference>
<comment type="pathway">
    <text evidence="3">Secondary metabolite biosynthesis; terpenoid biosynthesis.</text>
</comment>
<dbReference type="PANTHER" id="PTHR24305:SF166">
    <property type="entry name" value="CYTOCHROME P450 12A4, MITOCHONDRIAL-RELATED"/>
    <property type="match status" value="1"/>
</dbReference>
<gene>
    <name evidence="15" type="ORF">D9615_003797</name>
</gene>
<dbReference type="AlphaFoldDB" id="A0A8H5M7R2"/>
<sequence length="489" mass="55692">MPLTATFLDAYLSGFYHKSLIPVDLRWLLVVGAVFAFMQYLLAVPAELRHLPKVSPYATIWSYARRESVDSRVRRLILPFARRGEGVVLVYLLGKWALHVIDADLVKTVCQDIDRFPKKTYQDHLHFRFLSGPNVVFSNGEMWKRHSASVKAAFDREIPIHRFVALSYELFERMGAGGVYRFSDLVQRYTLDVVGTALLGHNFQAMQGSKDSFVDHFNRVMSRIATPTRLMFPLLDQWFPRHAVIADINALNARYDALLQLKRQDLGLDLLSYLLEDSTLSNEELRSNLAILFSAGHDSTSGALSTAIYHLAKHPEFQQKARDEVLSVLAGRIEPTLRDFYNTPFLNACIKEALRINSPISLLPARWTPESVTLGKYYIPAGTFLVSNVCAVHHNDTNWPQAQKFDPYRFIGPARSRAAINIPFGTGPRQCVARQFSLFEQRTLLCMLLVNYEWVLPQNSVHAKQVQNGFGAFGLSIPHHLDIEFLRRK</sequence>
<dbReference type="SUPFAM" id="SSF48264">
    <property type="entry name" value="Cytochrome P450"/>
    <property type="match status" value="1"/>
</dbReference>
<name>A0A8H5M7R2_9AGAR</name>
<evidence type="ECO:0000256" key="2">
    <source>
        <dbReference type="ARBA" id="ARBA00004370"/>
    </source>
</evidence>
<dbReference type="GO" id="GO:0016020">
    <property type="term" value="C:membrane"/>
    <property type="evidence" value="ECO:0007669"/>
    <property type="project" value="UniProtKB-SubCell"/>
</dbReference>
<keyword evidence="9 14" id="KW-0560">Oxidoreductase</keyword>
<dbReference type="InterPro" id="IPR050121">
    <property type="entry name" value="Cytochrome_P450_monoxygenase"/>
</dbReference>
<evidence type="ECO:0008006" key="17">
    <source>
        <dbReference type="Google" id="ProtNLM"/>
    </source>
</evidence>
<keyword evidence="10 13" id="KW-0408">Iron</keyword>
<feature type="binding site" description="axial binding residue" evidence="13">
    <location>
        <position position="431"/>
    </location>
    <ligand>
        <name>heme</name>
        <dbReference type="ChEBI" id="CHEBI:30413"/>
    </ligand>
    <ligandPart>
        <name>Fe</name>
        <dbReference type="ChEBI" id="CHEBI:18248"/>
    </ligandPart>
</feature>
<evidence type="ECO:0000256" key="10">
    <source>
        <dbReference type="ARBA" id="ARBA00023004"/>
    </source>
</evidence>
<reference evidence="15 16" key="1">
    <citation type="journal article" date="2020" name="ISME J.">
        <title>Uncovering the hidden diversity of litter-decomposition mechanisms in mushroom-forming fungi.</title>
        <authorList>
            <person name="Floudas D."/>
            <person name="Bentzer J."/>
            <person name="Ahren D."/>
            <person name="Johansson T."/>
            <person name="Persson P."/>
            <person name="Tunlid A."/>
        </authorList>
    </citation>
    <scope>NUCLEOTIDE SEQUENCE [LARGE SCALE GENOMIC DNA]</scope>
    <source>
        <strain evidence="15 16">CBS 661.87</strain>
    </source>
</reference>
<evidence type="ECO:0000256" key="1">
    <source>
        <dbReference type="ARBA" id="ARBA00001971"/>
    </source>
</evidence>
<dbReference type="Pfam" id="PF00067">
    <property type="entry name" value="p450"/>
    <property type="match status" value="1"/>
</dbReference>
<comment type="cofactor">
    <cofactor evidence="1 13">
        <name>heme</name>
        <dbReference type="ChEBI" id="CHEBI:30413"/>
    </cofactor>
</comment>
<evidence type="ECO:0000256" key="8">
    <source>
        <dbReference type="ARBA" id="ARBA00022989"/>
    </source>
</evidence>
<proteinExistence type="inferred from homology"/>
<evidence type="ECO:0000256" key="3">
    <source>
        <dbReference type="ARBA" id="ARBA00004721"/>
    </source>
</evidence>
<dbReference type="GO" id="GO:0005506">
    <property type="term" value="F:iron ion binding"/>
    <property type="evidence" value="ECO:0007669"/>
    <property type="project" value="InterPro"/>
</dbReference>
<evidence type="ECO:0000256" key="13">
    <source>
        <dbReference type="PIRSR" id="PIRSR602401-1"/>
    </source>
</evidence>
<keyword evidence="16" id="KW-1185">Reference proteome</keyword>
<evidence type="ECO:0000256" key="6">
    <source>
        <dbReference type="ARBA" id="ARBA00022692"/>
    </source>
</evidence>
<evidence type="ECO:0000256" key="14">
    <source>
        <dbReference type="RuleBase" id="RU000461"/>
    </source>
</evidence>
<dbReference type="PANTHER" id="PTHR24305">
    <property type="entry name" value="CYTOCHROME P450"/>
    <property type="match status" value="1"/>
</dbReference>
<keyword evidence="8" id="KW-1133">Transmembrane helix</keyword>
<keyword evidence="7 13" id="KW-0479">Metal-binding</keyword>
<protein>
    <recommendedName>
        <fullName evidence="17">Cytochrome P450</fullName>
    </recommendedName>
</protein>
<evidence type="ECO:0000313" key="16">
    <source>
        <dbReference type="Proteomes" id="UP000565441"/>
    </source>
</evidence>
<evidence type="ECO:0000256" key="7">
    <source>
        <dbReference type="ARBA" id="ARBA00022723"/>
    </source>
</evidence>
<dbReference type="InterPro" id="IPR036396">
    <property type="entry name" value="Cyt_P450_sf"/>
</dbReference>
<dbReference type="InterPro" id="IPR002401">
    <property type="entry name" value="Cyt_P450_E_grp-I"/>
</dbReference>
<dbReference type="PRINTS" id="PR00463">
    <property type="entry name" value="EP450I"/>
</dbReference>
<evidence type="ECO:0000256" key="9">
    <source>
        <dbReference type="ARBA" id="ARBA00023002"/>
    </source>
</evidence>
<dbReference type="Proteomes" id="UP000565441">
    <property type="component" value="Unassembled WGS sequence"/>
</dbReference>
<dbReference type="GO" id="GO:0016705">
    <property type="term" value="F:oxidoreductase activity, acting on paired donors, with incorporation or reduction of molecular oxygen"/>
    <property type="evidence" value="ECO:0007669"/>
    <property type="project" value="InterPro"/>
</dbReference>
<evidence type="ECO:0000256" key="5">
    <source>
        <dbReference type="ARBA" id="ARBA00022617"/>
    </source>
</evidence>